<dbReference type="Gene3D" id="1.10.10.10">
    <property type="entry name" value="Winged helix-like DNA-binding domain superfamily/Winged helix DNA-binding domain"/>
    <property type="match status" value="1"/>
</dbReference>
<gene>
    <name evidence="6" type="ORF">C7378_0879</name>
</gene>
<accession>A0A4R1LE92</accession>
<dbReference type="SUPFAM" id="SSF46785">
    <property type="entry name" value="Winged helix' DNA-binding domain"/>
    <property type="match status" value="1"/>
</dbReference>
<dbReference type="PANTHER" id="PTHR33204:SF29">
    <property type="entry name" value="TRANSCRIPTIONAL REGULATOR"/>
    <property type="match status" value="1"/>
</dbReference>
<feature type="compositionally biased region" description="Basic and acidic residues" evidence="4">
    <location>
        <begin position="172"/>
        <end position="185"/>
    </location>
</feature>
<keyword evidence="7" id="KW-1185">Reference proteome</keyword>
<proteinExistence type="predicted"/>
<comment type="caution">
    <text evidence="6">The sequence shown here is derived from an EMBL/GenBank/DDBJ whole genome shotgun (WGS) entry which is preliminary data.</text>
</comment>
<evidence type="ECO:0000259" key="5">
    <source>
        <dbReference type="PROSITE" id="PS51118"/>
    </source>
</evidence>
<organism evidence="6 7">
    <name type="scientific">Acidipila rosea</name>
    <dbReference type="NCBI Taxonomy" id="768535"/>
    <lineage>
        <taxon>Bacteria</taxon>
        <taxon>Pseudomonadati</taxon>
        <taxon>Acidobacteriota</taxon>
        <taxon>Terriglobia</taxon>
        <taxon>Terriglobales</taxon>
        <taxon>Acidobacteriaceae</taxon>
        <taxon>Acidipila</taxon>
    </lineage>
</organism>
<evidence type="ECO:0000256" key="4">
    <source>
        <dbReference type="SAM" id="MobiDB-lite"/>
    </source>
</evidence>
<reference evidence="6 7" key="1">
    <citation type="submission" date="2019-03" db="EMBL/GenBank/DDBJ databases">
        <title>Genomic Encyclopedia of Type Strains, Phase IV (KMG-IV): sequencing the most valuable type-strain genomes for metagenomic binning, comparative biology and taxonomic classification.</title>
        <authorList>
            <person name="Goeker M."/>
        </authorList>
    </citation>
    <scope>NUCLEOTIDE SEQUENCE [LARGE SCALE GENOMIC DNA]</scope>
    <source>
        <strain evidence="6 7">DSM 103428</strain>
    </source>
</reference>
<keyword evidence="2" id="KW-0238">DNA-binding</keyword>
<dbReference type="InterPro" id="IPR036390">
    <property type="entry name" value="WH_DNA-bd_sf"/>
</dbReference>
<dbReference type="Pfam" id="PF01638">
    <property type="entry name" value="HxlR"/>
    <property type="match status" value="1"/>
</dbReference>
<dbReference type="EMBL" id="SMGK01000001">
    <property type="protein sequence ID" value="TCK75880.1"/>
    <property type="molecule type" value="Genomic_DNA"/>
</dbReference>
<dbReference type="AlphaFoldDB" id="A0A4R1LE92"/>
<keyword evidence="3" id="KW-0804">Transcription</keyword>
<protein>
    <submittedName>
        <fullName evidence="6">HxlR family transcriptional regulator</fullName>
    </submittedName>
</protein>
<feature type="region of interest" description="Disordered" evidence="4">
    <location>
        <begin position="149"/>
        <end position="185"/>
    </location>
</feature>
<sequence>MARTAVEDNSDGTKVGYRHIPTAAMGRGLSRLRPSQPTHHAISEGRQFSAQEQAAIRFALALLQGKWKIGILCRLQQGPTRPGELRRLFPQASKKMLTQHLRQMERDGLIVRTDLSGKVPHVEYSLSNSRGQAVSRLLQILMTWSADYSEPPRTESPTARPSFQHLNPADNATDRYIGRAQERAS</sequence>
<dbReference type="InterPro" id="IPR036388">
    <property type="entry name" value="WH-like_DNA-bd_sf"/>
</dbReference>
<evidence type="ECO:0000313" key="7">
    <source>
        <dbReference type="Proteomes" id="UP000295210"/>
    </source>
</evidence>
<keyword evidence="1" id="KW-0805">Transcription regulation</keyword>
<dbReference type="GO" id="GO:0003677">
    <property type="term" value="F:DNA binding"/>
    <property type="evidence" value="ECO:0007669"/>
    <property type="project" value="UniProtKB-KW"/>
</dbReference>
<dbReference type="PANTHER" id="PTHR33204">
    <property type="entry name" value="TRANSCRIPTIONAL REGULATOR, MARR FAMILY"/>
    <property type="match status" value="1"/>
</dbReference>
<evidence type="ECO:0000256" key="1">
    <source>
        <dbReference type="ARBA" id="ARBA00023015"/>
    </source>
</evidence>
<dbReference type="PROSITE" id="PS51118">
    <property type="entry name" value="HTH_HXLR"/>
    <property type="match status" value="1"/>
</dbReference>
<evidence type="ECO:0000256" key="2">
    <source>
        <dbReference type="ARBA" id="ARBA00023125"/>
    </source>
</evidence>
<feature type="compositionally biased region" description="Polar residues" evidence="4">
    <location>
        <begin position="155"/>
        <end position="165"/>
    </location>
</feature>
<evidence type="ECO:0000256" key="3">
    <source>
        <dbReference type="ARBA" id="ARBA00023163"/>
    </source>
</evidence>
<dbReference type="Proteomes" id="UP000295210">
    <property type="component" value="Unassembled WGS sequence"/>
</dbReference>
<evidence type="ECO:0000313" key="6">
    <source>
        <dbReference type="EMBL" id="TCK75880.1"/>
    </source>
</evidence>
<feature type="domain" description="HTH hxlR-type" evidence="5">
    <location>
        <begin position="54"/>
        <end position="153"/>
    </location>
</feature>
<dbReference type="InterPro" id="IPR002577">
    <property type="entry name" value="HTH_HxlR"/>
</dbReference>
<name>A0A4R1LE92_9BACT</name>